<comment type="similarity">
    <text evidence="2 10">Belongs to the mitochondrial carrier (TC 2.A.29) family.</text>
</comment>
<dbReference type="PANTHER" id="PTHR45635">
    <property type="entry name" value="ADP,ATP CARRIER PROTEIN 1-RELATED-RELATED"/>
    <property type="match status" value="1"/>
</dbReference>
<evidence type="ECO:0000256" key="1">
    <source>
        <dbReference type="ARBA" id="ARBA00004448"/>
    </source>
</evidence>
<protein>
    <recommendedName>
        <fullName evidence="10">ADP/ATP translocase</fullName>
    </recommendedName>
    <alternativeName>
        <fullName evidence="10">ADP,ATP carrier protein</fullName>
    </alternativeName>
</protein>
<keyword evidence="3 10" id="KW-0813">Transport</keyword>
<keyword evidence="8" id="KW-0496">Mitochondrion</keyword>
<dbReference type="GO" id="GO:0140021">
    <property type="term" value="P:mitochondrial ADP transmembrane transport"/>
    <property type="evidence" value="ECO:0007669"/>
    <property type="project" value="InterPro"/>
</dbReference>
<evidence type="ECO:0000256" key="2">
    <source>
        <dbReference type="ARBA" id="ARBA00006375"/>
    </source>
</evidence>
<keyword evidence="6" id="KW-0999">Mitochondrion inner membrane</keyword>
<dbReference type="InterPro" id="IPR023395">
    <property type="entry name" value="MCP_dom_sf"/>
</dbReference>
<evidence type="ECO:0000313" key="11">
    <source>
        <dbReference type="EMBL" id="URE29003.1"/>
    </source>
</evidence>
<dbReference type="OrthoDB" id="1937126at2759"/>
<keyword evidence="7" id="KW-1133">Transmembrane helix</keyword>
<evidence type="ECO:0000256" key="7">
    <source>
        <dbReference type="ARBA" id="ARBA00022989"/>
    </source>
</evidence>
<keyword evidence="12" id="KW-1185">Reference proteome</keyword>
<evidence type="ECO:0000256" key="4">
    <source>
        <dbReference type="ARBA" id="ARBA00022692"/>
    </source>
</evidence>
<dbReference type="Gene3D" id="1.50.40.10">
    <property type="entry name" value="Mitochondrial carrier domain"/>
    <property type="match status" value="1"/>
</dbReference>
<evidence type="ECO:0000256" key="3">
    <source>
        <dbReference type="ARBA" id="ARBA00022448"/>
    </source>
</evidence>
<dbReference type="AlphaFoldDB" id="A0A9E7KPK8"/>
<dbReference type="InterPro" id="IPR002113">
    <property type="entry name" value="ADT_euk_type"/>
</dbReference>
<dbReference type="EMBL" id="CP097510">
    <property type="protein sequence ID" value="URE29003.1"/>
    <property type="molecule type" value="Genomic_DNA"/>
</dbReference>
<comment type="subcellular location">
    <subcellularLocation>
        <location evidence="10">Membrane</location>
        <topology evidence="10">Multi-pass membrane protein</topology>
    </subcellularLocation>
    <subcellularLocation>
        <location evidence="1">Mitochondrion inner membrane</location>
        <topology evidence="1">Multi-pass membrane protein</topology>
    </subcellularLocation>
</comment>
<keyword evidence="5" id="KW-0677">Repeat</keyword>
<comment type="subunit">
    <text evidence="10">Monomer.</text>
</comment>
<dbReference type="GO" id="GO:0005471">
    <property type="term" value="F:ATP:ADP antiporter activity"/>
    <property type="evidence" value="ECO:0007669"/>
    <property type="project" value="UniProtKB-UniRule"/>
</dbReference>
<evidence type="ECO:0000256" key="8">
    <source>
        <dbReference type="ARBA" id="ARBA00023128"/>
    </source>
</evidence>
<gene>
    <name evidence="11" type="ORF">MUK42_06205</name>
</gene>
<organism evidence="11 12">
    <name type="scientific">Musa troglodytarum</name>
    <name type="common">fe'i banana</name>
    <dbReference type="NCBI Taxonomy" id="320322"/>
    <lineage>
        <taxon>Eukaryota</taxon>
        <taxon>Viridiplantae</taxon>
        <taxon>Streptophyta</taxon>
        <taxon>Embryophyta</taxon>
        <taxon>Tracheophyta</taxon>
        <taxon>Spermatophyta</taxon>
        <taxon>Magnoliopsida</taxon>
        <taxon>Liliopsida</taxon>
        <taxon>Zingiberales</taxon>
        <taxon>Musaceae</taxon>
        <taxon>Musa</taxon>
    </lineage>
</organism>
<sequence length="165" mass="17682">MADQVNHPTVTQKVASPFPLRSIFSQAPQALNCSLCSHSLYERCFTTVNYTDGGVQKPSMAVYSGGVSAAVSKTAAAPIERKDKDGYWKWFAGNLASGGAAGACSLPFVYALDYVSARLANDAKAAKKGGEWQFNGLGDVYRKTLQLDLALLDVTEDLIFHVLGL</sequence>
<dbReference type="GO" id="GO:0005743">
    <property type="term" value="C:mitochondrial inner membrane"/>
    <property type="evidence" value="ECO:0007669"/>
    <property type="project" value="UniProtKB-SubCell"/>
</dbReference>
<proteinExistence type="inferred from homology"/>
<name>A0A9E7KPK8_9LILI</name>
<dbReference type="Proteomes" id="UP001055439">
    <property type="component" value="Chromosome 8"/>
</dbReference>
<accession>A0A9E7KPK8</accession>
<keyword evidence="4" id="KW-0812">Transmembrane</keyword>
<dbReference type="PANTHER" id="PTHR45635:SF14">
    <property type="entry name" value="ADP_ATP TRANSLOCASE"/>
    <property type="match status" value="1"/>
</dbReference>
<reference evidence="11" key="1">
    <citation type="submission" date="2022-05" db="EMBL/GenBank/DDBJ databases">
        <title>The Musa troglodytarum L. genome provides insights into the mechanism of non-climacteric behaviour and enrichment of carotenoids.</title>
        <authorList>
            <person name="Wang J."/>
        </authorList>
    </citation>
    <scope>NUCLEOTIDE SEQUENCE</scope>
    <source>
        <tissue evidence="11">Leaf</tissue>
    </source>
</reference>
<evidence type="ECO:0000313" key="12">
    <source>
        <dbReference type="Proteomes" id="UP001055439"/>
    </source>
</evidence>
<evidence type="ECO:0000256" key="6">
    <source>
        <dbReference type="ARBA" id="ARBA00022792"/>
    </source>
</evidence>
<dbReference type="SUPFAM" id="SSF103506">
    <property type="entry name" value="Mitochondrial carrier"/>
    <property type="match status" value="1"/>
</dbReference>
<dbReference type="GO" id="GO:1990544">
    <property type="term" value="P:mitochondrial ATP transmembrane transport"/>
    <property type="evidence" value="ECO:0007669"/>
    <property type="project" value="InterPro"/>
</dbReference>
<evidence type="ECO:0000256" key="10">
    <source>
        <dbReference type="RuleBase" id="RU368008"/>
    </source>
</evidence>
<evidence type="ECO:0000256" key="5">
    <source>
        <dbReference type="ARBA" id="ARBA00022737"/>
    </source>
</evidence>
<comment type="function">
    <text evidence="10">Catalyzes the exchange of ADP and ATP across the membrane.</text>
</comment>
<evidence type="ECO:0000256" key="9">
    <source>
        <dbReference type="ARBA" id="ARBA00023136"/>
    </source>
</evidence>
<keyword evidence="9" id="KW-0472">Membrane</keyword>